<dbReference type="KEGG" id="csc:Csac_1439"/>
<accession>A4XJF5</accession>
<organism evidence="1 2">
    <name type="scientific">Caldicellulosiruptor saccharolyticus (strain ATCC 43494 / DSM 8903 / Tp8T 6331)</name>
    <dbReference type="NCBI Taxonomy" id="351627"/>
    <lineage>
        <taxon>Bacteria</taxon>
        <taxon>Bacillati</taxon>
        <taxon>Bacillota</taxon>
        <taxon>Bacillota incertae sedis</taxon>
        <taxon>Caldicellulosiruptorales</taxon>
        <taxon>Caldicellulosiruptoraceae</taxon>
        <taxon>Caldicellulosiruptor</taxon>
    </lineage>
</organism>
<protein>
    <submittedName>
        <fullName evidence="1">Uncharacterized protein</fullName>
    </submittedName>
</protein>
<keyword evidence="2" id="KW-1185">Reference proteome</keyword>
<evidence type="ECO:0000313" key="2">
    <source>
        <dbReference type="Proteomes" id="UP000000256"/>
    </source>
</evidence>
<gene>
    <name evidence="1" type="ordered locus">Csac_1439</name>
</gene>
<dbReference type="InterPro" id="IPR025589">
    <property type="entry name" value="Toprim_C_rpt"/>
</dbReference>
<dbReference type="AlphaFoldDB" id="A4XJF5"/>
<dbReference type="STRING" id="351627.Csac_1439"/>
<dbReference type="Pfam" id="PF13342">
    <property type="entry name" value="Toprim_Crpt"/>
    <property type="match status" value="1"/>
</dbReference>
<dbReference type="EMBL" id="CP000679">
    <property type="protein sequence ID" value="ABP67040.1"/>
    <property type="molecule type" value="Genomic_DNA"/>
</dbReference>
<evidence type="ECO:0000313" key="1">
    <source>
        <dbReference type="EMBL" id="ABP67040.1"/>
    </source>
</evidence>
<proteinExistence type="predicted"/>
<dbReference type="Proteomes" id="UP000000256">
    <property type="component" value="Chromosome"/>
</dbReference>
<reference evidence="1 2" key="1">
    <citation type="journal article" date="2008" name="Appl. Environ. Microbiol.">
        <title>Hydrogenomics of the extremely thermophilic bacterium Caldicellulosiruptor saccharolyticus.</title>
        <authorList>
            <person name="van de Werken H.J."/>
            <person name="Verhaart M.R."/>
            <person name="VanFossen A.L."/>
            <person name="Willquist K."/>
            <person name="Lewis D.L."/>
            <person name="Nichols J.D."/>
            <person name="Goorissen H.P."/>
            <person name="Mongodin E.F."/>
            <person name="Nelson K.E."/>
            <person name="van Niel E.W."/>
            <person name="Stams A.J."/>
            <person name="Ward D.E."/>
            <person name="de Vos W.M."/>
            <person name="van der Oost J."/>
            <person name="Kelly R.M."/>
            <person name="Kengen S.W."/>
        </authorList>
    </citation>
    <scope>NUCLEOTIDE SEQUENCE [LARGE SCALE GENOMIC DNA]</scope>
    <source>
        <strain evidence="2">ATCC 43494 / DSM 8903 / Tp8T 6331</strain>
    </source>
</reference>
<dbReference type="HOGENOM" id="CLU_086285_0_0_9"/>
<sequence>MLCPKCKNGLVVEDKNYKCPSCQISLPVVFYAYRLKQEDIDKLVLEGVSDEIEFFSKTKKKKFKAKLVYKNGKVDFEFCSNKENEGKIEEEREKENDTICIFLNSLSSGVVRVFKMDGDKKEEKIYDFGTKATRYSHALSLIAILPLVPNDKKLRIISDDIAFVKYALGEATPRDRDIRTGIYVLLQELKNYTWSLELSMKKLKLKGGNSKKLSKTFFRTLV</sequence>
<name>A4XJF5_CALS8</name>
<dbReference type="RefSeq" id="WP_011916976.1">
    <property type="nucleotide sequence ID" value="NC_009437.1"/>
</dbReference>